<geneLocation type="plasmid" evidence="2 3">
    <name>pSCATT</name>
</geneLocation>
<dbReference type="KEGG" id="scy:SCATT_p01420"/>
<organism evidence="2 3">
    <name type="scientific">Streptantibioticus cattleyicolor (strain ATCC 35852 / DSM 46488 / JCM 4925 / NBRC 14057 / NRRL 8057)</name>
    <name type="common">Streptomyces cattleya</name>
    <dbReference type="NCBI Taxonomy" id="1003195"/>
    <lineage>
        <taxon>Bacteria</taxon>
        <taxon>Bacillati</taxon>
        <taxon>Actinomycetota</taxon>
        <taxon>Actinomycetes</taxon>
        <taxon>Kitasatosporales</taxon>
        <taxon>Streptomycetaceae</taxon>
        <taxon>Streptantibioticus</taxon>
    </lineage>
</organism>
<dbReference type="PANTHER" id="PTHR35340:SF5">
    <property type="entry name" value="ASST-DOMAIN-CONTAINING PROTEIN"/>
    <property type="match status" value="1"/>
</dbReference>
<sequence length="399" mass="43025">MASMAAGLLPAASASAAAGAAAHGSAAGALPLAPLSVTVQHADAHRGDLFVAPNGVPGRYASGVEILSPDGRHVVWSHTLPQGTQAADFRAQTYHGEPVLTWWQGTGLGALASGVDVVYDRHYRKVAEVRAGNGYTADGHEFLITRHNTALILAYAKRTADLRAIGGPADQQVIDGVVQEIDIPTGKVLFQWKAADHVPYAQSKQPLPKSATSPWDWFHINAVKEDTDGNLLIDARNTWTTYKADRRGGRVLWQLGGKHSSFTLRTAFGQKLDDAGEFFAWQHDPEPLGDGRYTVFDNESAGVANTGAGAVSELPYSRVVTFRLDPRTHRATLLRTDDQPTGLSATSQGNAQPLPGGHTLVGWGSLPYLSEFSPTGKLLFHARFPEGVNTYRAYRFDWR</sequence>
<keyword evidence="1" id="KW-0732">Signal</keyword>
<evidence type="ECO:0000256" key="1">
    <source>
        <dbReference type="SAM" id="SignalP"/>
    </source>
</evidence>
<gene>
    <name evidence="2" type="ordered locus">SCATT_p01420</name>
</gene>
<feature type="signal peptide" evidence="1">
    <location>
        <begin position="1"/>
        <end position="20"/>
    </location>
</feature>
<dbReference type="PANTHER" id="PTHR35340">
    <property type="entry name" value="PQQ ENZYME REPEAT PROTEIN-RELATED"/>
    <property type="match status" value="1"/>
</dbReference>
<keyword evidence="3" id="KW-1185">Reference proteome</keyword>
<dbReference type="EMBL" id="CP003229">
    <property type="protein sequence ID" value="AEW98335.1"/>
    <property type="molecule type" value="Genomic_DNA"/>
</dbReference>
<dbReference type="InterPro" id="IPR053143">
    <property type="entry name" value="Arylsulfate_ST"/>
</dbReference>
<dbReference type="PATRIC" id="fig|1003195.29.peg.5942"/>
<evidence type="ECO:0008006" key="4">
    <source>
        <dbReference type="Google" id="ProtNLM"/>
    </source>
</evidence>
<dbReference type="Pfam" id="PF14269">
    <property type="entry name" value="Arylsulfotran_2"/>
    <property type="match status" value="1"/>
</dbReference>
<keyword evidence="2" id="KW-0614">Plasmid</keyword>
<evidence type="ECO:0000313" key="2">
    <source>
        <dbReference type="EMBL" id="AEW98335.1"/>
    </source>
</evidence>
<dbReference type="InterPro" id="IPR039535">
    <property type="entry name" value="ASST-like"/>
</dbReference>
<dbReference type="HOGENOM" id="CLU_018249_2_0_11"/>
<evidence type="ECO:0000313" key="3">
    <source>
        <dbReference type="Proteomes" id="UP000007842"/>
    </source>
</evidence>
<name>G8XE72_STREN</name>
<accession>G8XE72</accession>
<protein>
    <recommendedName>
        <fullName evidence="4">Arylsulfotransferase</fullName>
    </recommendedName>
</protein>
<feature type="chain" id="PRO_5038943980" description="Arylsulfotransferase" evidence="1">
    <location>
        <begin position="21"/>
        <end position="399"/>
    </location>
</feature>
<reference evidence="3" key="1">
    <citation type="submission" date="2011-12" db="EMBL/GenBank/DDBJ databases">
        <title>Complete genome sequence of Streptomyces cattleya strain DSM 46488.</title>
        <authorList>
            <person name="Ou H.-Y."/>
            <person name="Li P."/>
            <person name="Zhao C."/>
            <person name="O'Hagan D."/>
            <person name="Deng Z."/>
        </authorList>
    </citation>
    <scope>NUCLEOTIDE SEQUENCE [LARGE SCALE GENOMIC DNA]</scope>
    <source>
        <strain evidence="3">ATCC 35852 / DSM 46488 / JCM 4925 / NBRC 14057 / NRRL 8057</strain>
        <plasmid evidence="3">Plasmid pSCATT</plasmid>
    </source>
</reference>
<dbReference type="AlphaFoldDB" id="G8XE72"/>
<proteinExistence type="predicted"/>
<dbReference type="Proteomes" id="UP000007842">
    <property type="component" value="Plasmid pSCATT"/>
</dbReference>